<dbReference type="SUPFAM" id="SSF51905">
    <property type="entry name" value="FAD/NAD(P)-binding domain"/>
    <property type="match status" value="1"/>
</dbReference>
<dbReference type="PANTHER" id="PTHR42685">
    <property type="entry name" value="GERANYLGERANYL DIPHOSPHATE REDUCTASE"/>
    <property type="match status" value="1"/>
</dbReference>
<evidence type="ECO:0008006" key="2">
    <source>
        <dbReference type="Google" id="ProtNLM"/>
    </source>
</evidence>
<dbReference type="AlphaFoldDB" id="A0A7J3ZJW8"/>
<organism evidence="1">
    <name type="scientific">Fervidicoccus fontis</name>
    <dbReference type="NCBI Taxonomy" id="683846"/>
    <lineage>
        <taxon>Archaea</taxon>
        <taxon>Thermoproteota</taxon>
        <taxon>Thermoprotei</taxon>
        <taxon>Fervidicoccales</taxon>
        <taxon>Fervidicoccaceae</taxon>
        <taxon>Fervidicoccus</taxon>
    </lineage>
</organism>
<dbReference type="Gene3D" id="3.50.50.60">
    <property type="entry name" value="FAD/NAD(P)-binding domain"/>
    <property type="match status" value="1"/>
</dbReference>
<name>A0A7J3ZJW8_9CREN</name>
<dbReference type="InterPro" id="IPR036188">
    <property type="entry name" value="FAD/NAD-bd_sf"/>
</dbReference>
<dbReference type="EMBL" id="DRZC01000034">
    <property type="protein sequence ID" value="HHQ80395.1"/>
    <property type="molecule type" value="Genomic_DNA"/>
</dbReference>
<dbReference type="InterPro" id="IPR050407">
    <property type="entry name" value="Geranylgeranyl_reductase"/>
</dbReference>
<proteinExistence type="predicted"/>
<reference evidence="1" key="1">
    <citation type="journal article" date="2020" name="mSystems">
        <title>Genome- and Community-Level Interaction Insights into Carbon Utilization and Element Cycling Functions of Hydrothermarchaeota in Hydrothermal Sediment.</title>
        <authorList>
            <person name="Zhou Z."/>
            <person name="Liu Y."/>
            <person name="Xu W."/>
            <person name="Pan J."/>
            <person name="Luo Z.H."/>
            <person name="Li M."/>
        </authorList>
    </citation>
    <scope>NUCLEOTIDE SEQUENCE [LARGE SCALE GENOMIC DNA]</scope>
    <source>
        <strain evidence="1">SpSt-1116</strain>
    </source>
</reference>
<dbReference type="PANTHER" id="PTHR42685:SF20">
    <property type="entry name" value="HYDROGENASE, PUTATIVE-RELATED"/>
    <property type="match status" value="1"/>
</dbReference>
<evidence type="ECO:0000313" key="1">
    <source>
        <dbReference type="EMBL" id="HHQ80395.1"/>
    </source>
</evidence>
<gene>
    <name evidence="1" type="ORF">ENM78_02890</name>
</gene>
<accession>A0A7J3ZJW8</accession>
<comment type="caution">
    <text evidence="1">The sequence shown here is derived from an EMBL/GenBank/DDBJ whole genome shotgun (WGS) entry which is preliminary data.</text>
</comment>
<sequence length="374" mass="41154">MLRIAVLGGGVSGAAFALAASVASGLDIVVYELHQEYTKPCGEAVPVEVERASPVELHVLSEIKKFEFRVQGETLAQVSFRRPIWYIIDKKSWVGSMLAEAARRGARVLKGRYDQCACTKSADIVVEARGPFAPNGLRKLHIARAIARAEWDEELAVLDYEPVKIGFSWIFPYGKGRVNAGVSVLGVKNPQSILSRLLRDRLKVAKVDDTRTSLITVDGPALSARGRCFPIGEAAGLVHALSGEGIRPSLYHALSFARELVRGESASRAYTNAKREIGSLASQIGTHHRVFKLMRLLGEKWRLRLLKCIDERFVREYVRTGAISWSAIALSLLKRLRSSMAPTAGKRDVLVYDSKLAKLPGILLPLQDNPFDPS</sequence>
<protein>
    <recommendedName>
        <fullName evidence="2">NAD(P)/FAD-dependent oxidoreductase</fullName>
    </recommendedName>
</protein>